<evidence type="ECO:0000313" key="6">
    <source>
        <dbReference type="Proteomes" id="UP000245119"/>
    </source>
</evidence>
<organism evidence="5 6">
    <name type="scientific">Pomacea canaliculata</name>
    <name type="common">Golden apple snail</name>
    <dbReference type="NCBI Taxonomy" id="400727"/>
    <lineage>
        <taxon>Eukaryota</taxon>
        <taxon>Metazoa</taxon>
        <taxon>Spiralia</taxon>
        <taxon>Lophotrochozoa</taxon>
        <taxon>Mollusca</taxon>
        <taxon>Gastropoda</taxon>
        <taxon>Caenogastropoda</taxon>
        <taxon>Architaenioglossa</taxon>
        <taxon>Ampullarioidea</taxon>
        <taxon>Ampullariidae</taxon>
        <taxon>Pomacea</taxon>
    </lineage>
</organism>
<keyword evidence="2" id="KW-0547">Nucleotide-binding</keyword>
<dbReference type="SUPFAM" id="SSF52540">
    <property type="entry name" value="P-loop containing nucleoside triphosphate hydrolases"/>
    <property type="match status" value="1"/>
</dbReference>
<name>A0A2T7PQT7_POMCA</name>
<dbReference type="InterPro" id="IPR006703">
    <property type="entry name" value="G_AIG1"/>
</dbReference>
<dbReference type="STRING" id="400727.A0A2T7PQT7"/>
<accession>A0A2T7PQT7</accession>
<keyword evidence="3" id="KW-0342">GTP-binding</keyword>
<dbReference type="PANTHER" id="PTHR10903:SF184">
    <property type="entry name" value="GTP-BINDING PROTEIN A"/>
    <property type="match status" value="1"/>
</dbReference>
<proteinExistence type="inferred from homology"/>
<feature type="domain" description="AIG1-type G" evidence="4">
    <location>
        <begin position="80"/>
        <end position="170"/>
    </location>
</feature>
<dbReference type="Pfam" id="PF04548">
    <property type="entry name" value="AIG1"/>
    <property type="match status" value="1"/>
</dbReference>
<sequence length="216" mass="24561">MDDWDFVRQVTRKTSEDVAAMPPVFQDNEVRIVIIGKTGNGKSSAANTILGQELCRQSRGMSSGTDRCDWHETFRRGLRIQYMILIFNGVDELRSEGRTLEMELRNIPPKLRQVLDEAEGRYVGFSNNSSWRDRTRQGDFLIDTVASIVKANGGRCFSNELVQKFEAKMKEEIENIGCPRSEIKQKIVEDKNSTFCGKLLHILSFGLIPKHVCAVM</sequence>
<evidence type="ECO:0000259" key="4">
    <source>
        <dbReference type="Pfam" id="PF04548"/>
    </source>
</evidence>
<evidence type="ECO:0000313" key="5">
    <source>
        <dbReference type="EMBL" id="PVD35796.1"/>
    </source>
</evidence>
<dbReference type="EMBL" id="PZQS01000002">
    <property type="protein sequence ID" value="PVD35796.1"/>
    <property type="molecule type" value="Genomic_DNA"/>
</dbReference>
<protein>
    <recommendedName>
        <fullName evidence="4">AIG1-type G domain-containing protein</fullName>
    </recommendedName>
</protein>
<comment type="caution">
    <text evidence="5">The sequence shown here is derived from an EMBL/GenBank/DDBJ whole genome shotgun (WGS) entry which is preliminary data.</text>
</comment>
<dbReference type="PANTHER" id="PTHR10903">
    <property type="entry name" value="GTPASE, IMAP FAMILY MEMBER-RELATED"/>
    <property type="match status" value="1"/>
</dbReference>
<evidence type="ECO:0000256" key="3">
    <source>
        <dbReference type="ARBA" id="ARBA00023134"/>
    </source>
</evidence>
<comment type="similarity">
    <text evidence="1">Belongs to the TRAFAC class TrmE-Era-EngA-EngB-Septin-like GTPase superfamily. AIG1/Toc34/Toc159-like paraseptin GTPase family. IAN subfamily.</text>
</comment>
<dbReference type="InterPro" id="IPR027417">
    <property type="entry name" value="P-loop_NTPase"/>
</dbReference>
<reference evidence="5 6" key="1">
    <citation type="submission" date="2018-04" db="EMBL/GenBank/DDBJ databases">
        <title>The genome of golden apple snail Pomacea canaliculata provides insight into stress tolerance and invasive adaptation.</title>
        <authorList>
            <person name="Liu C."/>
            <person name="Liu B."/>
            <person name="Ren Y."/>
            <person name="Zhang Y."/>
            <person name="Wang H."/>
            <person name="Li S."/>
            <person name="Jiang F."/>
            <person name="Yin L."/>
            <person name="Zhang G."/>
            <person name="Qian W."/>
            <person name="Fan W."/>
        </authorList>
    </citation>
    <scope>NUCLEOTIDE SEQUENCE [LARGE SCALE GENOMIC DNA]</scope>
    <source>
        <strain evidence="5">SZHN2017</strain>
        <tissue evidence="5">Muscle</tissue>
    </source>
</reference>
<dbReference type="GO" id="GO:0005525">
    <property type="term" value="F:GTP binding"/>
    <property type="evidence" value="ECO:0007669"/>
    <property type="project" value="UniProtKB-KW"/>
</dbReference>
<dbReference type="Proteomes" id="UP000245119">
    <property type="component" value="Linkage Group LG2"/>
</dbReference>
<evidence type="ECO:0000256" key="2">
    <source>
        <dbReference type="ARBA" id="ARBA00022741"/>
    </source>
</evidence>
<dbReference type="OrthoDB" id="431287at2759"/>
<evidence type="ECO:0000256" key="1">
    <source>
        <dbReference type="ARBA" id="ARBA00008535"/>
    </source>
</evidence>
<dbReference type="Gene3D" id="3.40.50.300">
    <property type="entry name" value="P-loop containing nucleotide triphosphate hydrolases"/>
    <property type="match status" value="2"/>
</dbReference>
<gene>
    <name evidence="5" type="ORF">C0Q70_02760</name>
</gene>
<dbReference type="AlphaFoldDB" id="A0A2T7PQT7"/>
<dbReference type="InterPro" id="IPR045058">
    <property type="entry name" value="GIMA/IAN/Toc"/>
</dbReference>
<keyword evidence="6" id="KW-1185">Reference proteome</keyword>